<reference evidence="2 3" key="1">
    <citation type="submission" date="2017-08" db="EMBL/GenBank/DDBJ databases">
        <title>Burning lignite coal seam in the remote Altai Mountains harbors a hydrogen-driven thermophilic microbial community.</title>
        <authorList>
            <person name="Kadnikov V.V."/>
            <person name="Mardanov A.V."/>
            <person name="Ivasenko D."/>
            <person name="Beletsky A.V."/>
            <person name="Karnachuk O.V."/>
            <person name="Ravin N.V."/>
        </authorList>
    </citation>
    <scope>NUCLEOTIDE SEQUENCE [LARGE SCALE GENOMIC DNA]</scope>
    <source>
        <strain evidence="2">AL33</strain>
    </source>
</reference>
<proteinExistence type="predicted"/>
<dbReference type="AlphaFoldDB" id="A0A2T5GBI1"/>
<evidence type="ECO:0000256" key="1">
    <source>
        <dbReference type="SAM" id="MobiDB-lite"/>
    </source>
</evidence>
<comment type="caution">
    <text evidence="2">The sequence shown here is derived from an EMBL/GenBank/DDBJ whole genome shotgun (WGS) entry which is preliminary data.</text>
</comment>
<feature type="compositionally biased region" description="Low complexity" evidence="1">
    <location>
        <begin position="46"/>
        <end position="75"/>
    </location>
</feature>
<accession>A0A2T5GBI1</accession>
<dbReference type="InterPro" id="IPR025716">
    <property type="entry name" value="Post-transcriptional_regulator"/>
</dbReference>
<name>A0A2T5GBI1_HYDSH</name>
<dbReference type="EMBL" id="PEBV01000015">
    <property type="protein sequence ID" value="PTQ53516.1"/>
    <property type="molecule type" value="Genomic_DNA"/>
</dbReference>
<feature type="compositionally biased region" description="Pro residues" evidence="1">
    <location>
        <begin position="35"/>
        <end position="45"/>
    </location>
</feature>
<sequence>MVEPDETGGWGLTFDLEGAIRALEARSGRAVAPRTMPPEALPPERAPAAPSAAEAAAVEGAAPPPGKAGAPSEGPLPGRDGALPAEAPDAVFVRAFGPETAAMLKALCASKAEEFRLLGYAGVRAEDLWSYFLGRYRREVPPLYRVVGDILGLRPNAFMTAAVREAWRGR</sequence>
<evidence type="ECO:0000313" key="3">
    <source>
        <dbReference type="Proteomes" id="UP000244180"/>
    </source>
</evidence>
<organism evidence="2 3">
    <name type="scientific">Hydrogenibacillus schlegelii</name>
    <name type="common">Bacillus schlegelii</name>
    <dbReference type="NCBI Taxonomy" id="1484"/>
    <lineage>
        <taxon>Bacteria</taxon>
        <taxon>Bacillati</taxon>
        <taxon>Bacillota</taxon>
        <taxon>Bacilli</taxon>
        <taxon>Bacillales</taxon>
        <taxon>Bacillales Family X. Incertae Sedis</taxon>
        <taxon>Hydrogenibacillus</taxon>
    </lineage>
</organism>
<gene>
    <name evidence="2" type="ORF">HSCHL_2011</name>
</gene>
<feature type="region of interest" description="Disordered" evidence="1">
    <location>
        <begin position="26"/>
        <end position="83"/>
    </location>
</feature>
<dbReference type="Pfam" id="PF13797">
    <property type="entry name" value="Post_transc_reg"/>
    <property type="match status" value="1"/>
</dbReference>
<protein>
    <submittedName>
        <fullName evidence="2">Uncharacterized protein</fullName>
    </submittedName>
</protein>
<evidence type="ECO:0000313" key="2">
    <source>
        <dbReference type="EMBL" id="PTQ53516.1"/>
    </source>
</evidence>
<dbReference type="Proteomes" id="UP000244180">
    <property type="component" value="Unassembled WGS sequence"/>
</dbReference>
<dbReference type="RefSeq" id="WP_273000147.1">
    <property type="nucleotide sequence ID" value="NZ_PEBV01000015.1"/>
</dbReference>